<comment type="caution">
    <text evidence="3">The sequence shown here is derived from an EMBL/GenBank/DDBJ whole genome shotgun (WGS) entry which is preliminary data.</text>
</comment>
<evidence type="ECO:0000256" key="1">
    <source>
        <dbReference type="SAM" id="MobiDB-lite"/>
    </source>
</evidence>
<sequence length="200" mass="19791">MPNVLVINKKTGAQASAAGPTIALDSASTVVISTTRGAIKQMTRDGKSLVIEFLGGEKLVIQHYFDDPDGQKSALVIDDAGHLTEVVIGESSGLGNSLALQYEPFEHAATEAANNTSALGKLGAAFSDLSTLGKSAVLAGAGLGIYALTQAGGSGGGGSHNRGGVSPGGVDTTAPDAPQLKVGTKANGTMSVTGTAEPGS</sequence>
<feature type="non-terminal residue" evidence="3">
    <location>
        <position position="200"/>
    </location>
</feature>
<keyword evidence="4" id="KW-1185">Reference proteome</keyword>
<protein>
    <submittedName>
        <fullName evidence="3">BapA prefix-like domain-containing protein</fullName>
    </submittedName>
</protein>
<dbReference type="Pfam" id="PF22783">
    <property type="entry name" value="BapA_N"/>
    <property type="match status" value="1"/>
</dbReference>
<feature type="region of interest" description="Disordered" evidence="1">
    <location>
        <begin position="156"/>
        <end position="200"/>
    </location>
</feature>
<gene>
    <name evidence="3" type="ORF">FEM54_27655</name>
</gene>
<dbReference type="EMBL" id="VBVZ01000617">
    <property type="protein sequence ID" value="TLG88142.1"/>
    <property type="molecule type" value="Genomic_DNA"/>
</dbReference>
<feature type="domain" description="Biofilm-associated protein BapA-like prefix-like" evidence="2">
    <location>
        <begin position="1"/>
        <end position="87"/>
    </location>
</feature>
<proteinExistence type="predicted"/>
<evidence type="ECO:0000259" key="2">
    <source>
        <dbReference type="Pfam" id="PF22783"/>
    </source>
</evidence>
<dbReference type="Proteomes" id="UP000304941">
    <property type="component" value="Unassembled WGS sequence"/>
</dbReference>
<organism evidence="3 4">
    <name type="scientific">Pseudomonas edaphica</name>
    <dbReference type="NCBI Taxonomy" id="2006980"/>
    <lineage>
        <taxon>Bacteria</taxon>
        <taxon>Pseudomonadati</taxon>
        <taxon>Pseudomonadota</taxon>
        <taxon>Gammaproteobacteria</taxon>
        <taxon>Pseudomonadales</taxon>
        <taxon>Pseudomonadaceae</taxon>
        <taxon>Pseudomonas</taxon>
    </lineage>
</organism>
<feature type="compositionally biased region" description="Gly residues" evidence="1">
    <location>
        <begin position="156"/>
        <end position="167"/>
    </location>
</feature>
<dbReference type="NCBIfam" id="NF033677">
    <property type="entry name" value="biofilm_BapA_N"/>
    <property type="match status" value="1"/>
</dbReference>
<reference evidence="3 4" key="1">
    <citation type="submission" date="2019-05" db="EMBL/GenBank/DDBJ databases">
        <title>Pseudomonas edaphica sp. nov., isolated from rhizospheric soil of Cistus ladanifer L. in Spain.</title>
        <authorList>
            <person name="Peix A."/>
        </authorList>
    </citation>
    <scope>NUCLEOTIDE SEQUENCE [LARGE SCALE GENOMIC DNA]</scope>
    <source>
        <strain evidence="3 4">RD25</strain>
    </source>
</reference>
<accession>A0ABY2TXG0</accession>
<evidence type="ECO:0000313" key="3">
    <source>
        <dbReference type="EMBL" id="TLG88142.1"/>
    </source>
</evidence>
<evidence type="ECO:0000313" key="4">
    <source>
        <dbReference type="Proteomes" id="UP000304941"/>
    </source>
</evidence>
<name>A0ABY2TXG0_9PSED</name>
<dbReference type="RefSeq" id="WP_138453762.1">
    <property type="nucleotide sequence ID" value="NZ_VBVZ01000617.1"/>
</dbReference>
<dbReference type="InterPro" id="IPR048051">
    <property type="entry name" value="BapA-like_prefix-like"/>
</dbReference>